<dbReference type="InterPro" id="IPR011583">
    <property type="entry name" value="Chitinase_II/V-like_cat"/>
</dbReference>
<gene>
    <name evidence="3" type="ORF">C0Q70_20391</name>
</gene>
<dbReference type="Pfam" id="PF00704">
    <property type="entry name" value="Glyco_hydro_18"/>
    <property type="match status" value="3"/>
</dbReference>
<feature type="domain" description="GH18" evidence="2">
    <location>
        <begin position="430"/>
        <end position="796"/>
    </location>
</feature>
<accession>A0A2T7NFD8</accession>
<organism evidence="3 4">
    <name type="scientific">Pomacea canaliculata</name>
    <name type="common">Golden apple snail</name>
    <dbReference type="NCBI Taxonomy" id="400727"/>
    <lineage>
        <taxon>Eukaryota</taxon>
        <taxon>Metazoa</taxon>
        <taxon>Spiralia</taxon>
        <taxon>Lophotrochozoa</taxon>
        <taxon>Mollusca</taxon>
        <taxon>Gastropoda</taxon>
        <taxon>Caenogastropoda</taxon>
        <taxon>Architaenioglossa</taxon>
        <taxon>Ampullarioidea</taxon>
        <taxon>Ampullariidae</taxon>
        <taxon>Pomacea</taxon>
    </lineage>
</organism>
<dbReference type="STRING" id="400727.A0A2T7NFD8"/>
<sequence>MITLENLNCDFPTNVNCTARGGYDYFGADAPEKHETGRFWGPPFPKENCRNIFCFVQLQAAGSRPFQPSDIDPRVCTHLLVTNIKLNGNAGVLPAGFAQESIQDIENAFLSVNKIKEVYKDLKVMASLGHLDTIADTKKTGPKIRELEKFANSLTTFLRRHNFDGLHMHWTYQNIQDRPRAIKWLNAFRDVFVKEAVKSQMVRLILATSIPPNKEEIDIYGFTISKYIDFAFLLGYDLYGSWKRENRTHVQRIPNNEWTIHSAINHWVSRELPKEKLILGVNLRPMSPIDIHSMLASIHYQKFWIHPKAAKRALPGLWTVPTVLATRWPIQDLGQKANVIVVEDNISLKDKVRLVAAQDLGGILLAGLSDDDFSGKMCGLGQNPLLKTVIGTCGESTGGVPTGTMLLFSGLSRRLRSTHQSMHRSHEGCNVLFCFYSNEFGKTSQMTKLDVKDIDPTYCTHLGYRSFLLTNDTDDGEALVIKPSDDKAWQDVNDLVSFREQFPDLKVMLSIWDPTWDAVHFTRMAENVSVIRKVAWDAINIVQQHKLDGIDLDWTFPLDNSIERFPVMLEVFRDAFDTYAKTTGRPRPKLSASVYSFALDYYQDQLERVSKAVDILRFDTSDLVFHYQLKKVSEQQNNTLIDIDPAIQLLLRENVDPRKVVIALPLFAKVMKVRKISSGPDGDTLEVIRQLAMPESNLTGKAVYPEVCKLRMGKEDRGELFLPKRTGQFLLTGLNNDTLISFDDETSLRMKIKLLRQYKLGGGFIKNLVADDFSGKYCKRGAFPLLTAIGHECTEVNKPDLRNSPKRFKNRNLAAVPSRGCELLVCYYEHKATQRHGKGKALPSDVDPNKCTHFIFNSAILSSTSIVVELASDLGDEGLYQKVIGLKTANPALKILLSLHGSYLTTEHNFRSIAQSPDRLRELAENCAVYLRTHKFDGVEIVWMYENPKHMLSNDKTLYTSLMETFAATFINESEKTGSFKLLLTARVSGNRKMIDIMYDVPRVVDAVDFLLVDTYSWYTWYTNTLHYSPIFPPDGWRDMKSREENVAFAINHWLNLGAPSEKLVLGIGLYGHSFTLVDRKFWNVGDDSSEAGLKGEYTKTFGTMTYYEVCQLRSQGGEEHFLQDQLVPFLVHEDQWIGFENEKSVRQKVRFSKLYNLGGVSLFSVDADDFAGGFCSPSPFPLLTAVRAECSVVGSEATRLKHVRSAPINDLAKTKFRRLCYIDTTSLTRDKPATFDVAYIPPGICTHLILLSLTLDQAGSINSLTVPVLNAFRAMKLLKDKNGTAFFMFSISNSSNTLLELTE</sequence>
<feature type="domain" description="GH18" evidence="2">
    <location>
        <begin position="822"/>
        <end position="1194"/>
    </location>
</feature>
<dbReference type="SMART" id="SM00636">
    <property type="entry name" value="Glyco_18"/>
    <property type="match status" value="3"/>
</dbReference>
<dbReference type="SUPFAM" id="SSF54556">
    <property type="entry name" value="Chitinase insertion domain"/>
    <property type="match status" value="1"/>
</dbReference>
<comment type="caution">
    <text evidence="3">The sequence shown here is derived from an EMBL/GenBank/DDBJ whole genome shotgun (WGS) entry which is preliminary data.</text>
</comment>
<dbReference type="Proteomes" id="UP000245119">
    <property type="component" value="Linkage Group LG13"/>
</dbReference>
<evidence type="ECO:0000313" key="3">
    <source>
        <dbReference type="EMBL" id="PVD19897.1"/>
    </source>
</evidence>
<keyword evidence="1" id="KW-1015">Disulfide bond</keyword>
<dbReference type="FunFam" id="3.10.50.10:FF:000001">
    <property type="entry name" value="Chitinase 3-like 1"/>
    <property type="match status" value="1"/>
</dbReference>
<dbReference type="Gene3D" id="3.20.20.80">
    <property type="entry name" value="Glycosidases"/>
    <property type="match status" value="3"/>
</dbReference>
<reference evidence="3 4" key="1">
    <citation type="submission" date="2018-04" db="EMBL/GenBank/DDBJ databases">
        <title>The genome of golden apple snail Pomacea canaliculata provides insight into stress tolerance and invasive adaptation.</title>
        <authorList>
            <person name="Liu C."/>
            <person name="Liu B."/>
            <person name="Ren Y."/>
            <person name="Zhang Y."/>
            <person name="Wang H."/>
            <person name="Li S."/>
            <person name="Jiang F."/>
            <person name="Yin L."/>
            <person name="Zhang G."/>
            <person name="Qian W."/>
            <person name="Fan W."/>
        </authorList>
    </citation>
    <scope>NUCLEOTIDE SEQUENCE [LARGE SCALE GENOMIC DNA]</scope>
    <source>
        <strain evidence="3">SZHN2017</strain>
        <tissue evidence="3">Muscle</tissue>
    </source>
</reference>
<dbReference type="PANTHER" id="PTHR11177:SF317">
    <property type="entry name" value="CHITINASE 12-RELATED"/>
    <property type="match status" value="1"/>
</dbReference>
<keyword evidence="4" id="KW-1185">Reference proteome</keyword>
<dbReference type="Gene3D" id="3.10.50.10">
    <property type="match status" value="2"/>
</dbReference>
<dbReference type="OrthoDB" id="73875at2759"/>
<dbReference type="GO" id="GO:0008061">
    <property type="term" value="F:chitin binding"/>
    <property type="evidence" value="ECO:0007669"/>
    <property type="project" value="InterPro"/>
</dbReference>
<evidence type="ECO:0000313" key="4">
    <source>
        <dbReference type="Proteomes" id="UP000245119"/>
    </source>
</evidence>
<dbReference type="SUPFAM" id="SSF51445">
    <property type="entry name" value="(Trans)glycosidases"/>
    <property type="match status" value="4"/>
</dbReference>
<dbReference type="PANTHER" id="PTHR11177">
    <property type="entry name" value="CHITINASE"/>
    <property type="match status" value="1"/>
</dbReference>
<name>A0A2T7NFD8_POMCA</name>
<dbReference type="InterPro" id="IPR050314">
    <property type="entry name" value="Glycosyl_Hydrlase_18"/>
</dbReference>
<dbReference type="GO" id="GO:0006032">
    <property type="term" value="P:chitin catabolic process"/>
    <property type="evidence" value="ECO:0007669"/>
    <property type="project" value="TreeGrafter"/>
</dbReference>
<feature type="domain" description="GH18" evidence="2">
    <location>
        <begin position="1217"/>
        <end position="1304"/>
    </location>
</feature>
<dbReference type="GO" id="GO:0005975">
    <property type="term" value="P:carbohydrate metabolic process"/>
    <property type="evidence" value="ECO:0007669"/>
    <property type="project" value="InterPro"/>
</dbReference>
<dbReference type="EMBL" id="PZQS01000013">
    <property type="protein sequence ID" value="PVD19897.1"/>
    <property type="molecule type" value="Genomic_DNA"/>
</dbReference>
<proteinExistence type="predicted"/>
<evidence type="ECO:0000256" key="1">
    <source>
        <dbReference type="ARBA" id="ARBA00023157"/>
    </source>
</evidence>
<dbReference type="PROSITE" id="PS51910">
    <property type="entry name" value="GH18_2"/>
    <property type="match status" value="4"/>
</dbReference>
<dbReference type="GO" id="GO:0005576">
    <property type="term" value="C:extracellular region"/>
    <property type="evidence" value="ECO:0007669"/>
    <property type="project" value="TreeGrafter"/>
</dbReference>
<evidence type="ECO:0000259" key="2">
    <source>
        <dbReference type="PROSITE" id="PS51910"/>
    </source>
</evidence>
<dbReference type="InterPro" id="IPR001223">
    <property type="entry name" value="Glyco_hydro18_cat"/>
</dbReference>
<dbReference type="GO" id="GO:0004568">
    <property type="term" value="F:chitinase activity"/>
    <property type="evidence" value="ECO:0007669"/>
    <property type="project" value="TreeGrafter"/>
</dbReference>
<dbReference type="InterPro" id="IPR017853">
    <property type="entry name" value="GH"/>
</dbReference>
<protein>
    <recommendedName>
        <fullName evidence="2">GH18 domain-containing protein</fullName>
    </recommendedName>
</protein>
<feature type="domain" description="GH18" evidence="2">
    <location>
        <begin position="50"/>
        <end position="396"/>
    </location>
</feature>
<dbReference type="InterPro" id="IPR029070">
    <property type="entry name" value="Chitinase_insertion_sf"/>
</dbReference>